<evidence type="ECO:0000313" key="3">
    <source>
        <dbReference type="EMBL" id="PKI32826.1"/>
    </source>
</evidence>
<gene>
    <name evidence="2" type="ORF">CDL15_Pgr002212</name>
    <name evidence="3" type="ORF">CRG98_046819</name>
</gene>
<dbReference type="EMBL" id="PGOL01007327">
    <property type="protein sequence ID" value="PKI32826.1"/>
    <property type="molecule type" value="Genomic_DNA"/>
</dbReference>
<name>A0A218XCG5_PUNGR</name>
<sequence>MTMKLNHRLPRDAFIRSVLILLLIARSVLPSSVAQACEGIKGWYTQVLIALVTPSHRLMEYLSPLRHGGPRVLAKSWLQKA</sequence>
<evidence type="ECO:0000313" key="5">
    <source>
        <dbReference type="Proteomes" id="UP000233551"/>
    </source>
</evidence>
<comment type="caution">
    <text evidence="2">The sequence shown here is derived from an EMBL/GenBank/DDBJ whole genome shotgun (WGS) entry which is preliminary data.</text>
</comment>
<dbReference type="EMBL" id="MTKT01002011">
    <property type="protein sequence ID" value="OWM82637.1"/>
    <property type="molecule type" value="Genomic_DNA"/>
</dbReference>
<protein>
    <recommendedName>
        <fullName evidence="6">Secreted protein</fullName>
    </recommendedName>
</protein>
<evidence type="ECO:0000313" key="2">
    <source>
        <dbReference type="EMBL" id="OWM82637.1"/>
    </source>
</evidence>
<evidence type="ECO:0000256" key="1">
    <source>
        <dbReference type="SAM" id="SignalP"/>
    </source>
</evidence>
<proteinExistence type="predicted"/>
<feature type="signal peptide" evidence="1">
    <location>
        <begin position="1"/>
        <end position="30"/>
    </location>
</feature>
<reference evidence="3 5" key="3">
    <citation type="submission" date="2017-11" db="EMBL/GenBank/DDBJ databases">
        <title>De-novo sequencing of pomegranate (Punica granatum L.) genome.</title>
        <authorList>
            <person name="Akparov Z."/>
            <person name="Amiraslanov A."/>
            <person name="Hajiyeva S."/>
            <person name="Abbasov M."/>
            <person name="Kaur K."/>
            <person name="Hamwieh A."/>
            <person name="Solovyev V."/>
            <person name="Salamov A."/>
            <person name="Braich B."/>
            <person name="Kosarev P."/>
            <person name="Mahmoud A."/>
            <person name="Hajiyev E."/>
            <person name="Babayeva S."/>
            <person name="Izzatullayeva V."/>
            <person name="Mammadov A."/>
            <person name="Mammadov A."/>
            <person name="Sharifova S."/>
            <person name="Ojaghi J."/>
            <person name="Eynullazada K."/>
            <person name="Bayramov B."/>
            <person name="Abdulazimova A."/>
            <person name="Shahmuradov I."/>
        </authorList>
    </citation>
    <scope>NUCLEOTIDE SEQUENCE [LARGE SCALE GENOMIC DNA]</scope>
    <source>
        <strain evidence="3">AG2017</strain>
        <strain evidence="5">cv. AG2017</strain>
        <tissue evidence="3">Leaf</tissue>
    </source>
</reference>
<dbReference type="AlphaFoldDB" id="A0A218XCG5"/>
<reference evidence="2" key="2">
    <citation type="submission" date="2017-06" db="EMBL/GenBank/DDBJ databases">
        <title>The pomegranate genome and the genomics of punicalagin biosynthesis.</title>
        <authorList>
            <person name="Xu C."/>
        </authorList>
    </citation>
    <scope>NUCLEOTIDE SEQUENCE [LARGE SCALE GENOMIC DNA]</scope>
    <source>
        <tissue evidence="2">Fresh leaf</tissue>
    </source>
</reference>
<feature type="chain" id="PRO_5014071925" description="Secreted protein" evidence="1">
    <location>
        <begin position="31"/>
        <end position="81"/>
    </location>
</feature>
<reference evidence="4" key="1">
    <citation type="journal article" date="2017" name="Plant J.">
        <title>The pomegranate (Punica granatum L.) genome and the genomics of punicalagin biosynthesis.</title>
        <authorList>
            <person name="Qin G."/>
            <person name="Xu C."/>
            <person name="Ming R."/>
            <person name="Tang H."/>
            <person name="Guyot R."/>
            <person name="Kramer E.M."/>
            <person name="Hu Y."/>
            <person name="Yi X."/>
            <person name="Qi Y."/>
            <person name="Xu X."/>
            <person name="Gao Z."/>
            <person name="Pan H."/>
            <person name="Jian J."/>
            <person name="Tian Y."/>
            <person name="Yue Z."/>
            <person name="Xu Y."/>
        </authorList>
    </citation>
    <scope>NUCLEOTIDE SEQUENCE [LARGE SCALE GENOMIC DNA]</scope>
    <source>
        <strain evidence="4">cv. Dabenzi</strain>
    </source>
</reference>
<dbReference type="Proteomes" id="UP000197138">
    <property type="component" value="Unassembled WGS sequence"/>
</dbReference>
<keyword evidence="1" id="KW-0732">Signal</keyword>
<accession>A0A218XCG5</accession>
<dbReference type="Proteomes" id="UP000233551">
    <property type="component" value="Unassembled WGS sequence"/>
</dbReference>
<keyword evidence="5" id="KW-1185">Reference proteome</keyword>
<evidence type="ECO:0008006" key="6">
    <source>
        <dbReference type="Google" id="ProtNLM"/>
    </source>
</evidence>
<evidence type="ECO:0000313" key="4">
    <source>
        <dbReference type="Proteomes" id="UP000197138"/>
    </source>
</evidence>
<organism evidence="2 4">
    <name type="scientific">Punica granatum</name>
    <name type="common">Pomegranate</name>
    <dbReference type="NCBI Taxonomy" id="22663"/>
    <lineage>
        <taxon>Eukaryota</taxon>
        <taxon>Viridiplantae</taxon>
        <taxon>Streptophyta</taxon>
        <taxon>Embryophyta</taxon>
        <taxon>Tracheophyta</taxon>
        <taxon>Spermatophyta</taxon>
        <taxon>Magnoliopsida</taxon>
        <taxon>eudicotyledons</taxon>
        <taxon>Gunneridae</taxon>
        <taxon>Pentapetalae</taxon>
        <taxon>rosids</taxon>
        <taxon>malvids</taxon>
        <taxon>Myrtales</taxon>
        <taxon>Lythraceae</taxon>
        <taxon>Punica</taxon>
    </lineage>
</organism>